<organism evidence="1 2">
    <name type="scientific">Helianthus annuus</name>
    <name type="common">Common sunflower</name>
    <dbReference type="NCBI Taxonomy" id="4232"/>
    <lineage>
        <taxon>Eukaryota</taxon>
        <taxon>Viridiplantae</taxon>
        <taxon>Streptophyta</taxon>
        <taxon>Embryophyta</taxon>
        <taxon>Tracheophyta</taxon>
        <taxon>Spermatophyta</taxon>
        <taxon>Magnoliopsida</taxon>
        <taxon>eudicotyledons</taxon>
        <taxon>Gunneridae</taxon>
        <taxon>Pentapetalae</taxon>
        <taxon>asterids</taxon>
        <taxon>campanulids</taxon>
        <taxon>Asterales</taxon>
        <taxon>Asteraceae</taxon>
        <taxon>Asteroideae</taxon>
        <taxon>Heliantheae alliance</taxon>
        <taxon>Heliantheae</taxon>
        <taxon>Helianthus</taxon>
    </lineage>
</organism>
<keyword evidence="2" id="KW-1185">Reference proteome</keyword>
<proteinExistence type="predicted"/>
<dbReference type="AlphaFoldDB" id="A0A251RLV5"/>
<reference evidence="2" key="1">
    <citation type="journal article" date="2017" name="Nature">
        <title>The sunflower genome provides insights into oil metabolism, flowering and Asterid evolution.</title>
        <authorList>
            <person name="Badouin H."/>
            <person name="Gouzy J."/>
            <person name="Grassa C.J."/>
            <person name="Murat F."/>
            <person name="Staton S.E."/>
            <person name="Cottret L."/>
            <person name="Lelandais-Briere C."/>
            <person name="Owens G.L."/>
            <person name="Carrere S."/>
            <person name="Mayjonade B."/>
            <person name="Legrand L."/>
            <person name="Gill N."/>
            <person name="Kane N.C."/>
            <person name="Bowers J.E."/>
            <person name="Hubner S."/>
            <person name="Bellec A."/>
            <person name="Berard A."/>
            <person name="Berges H."/>
            <person name="Blanchet N."/>
            <person name="Boniface M.C."/>
            <person name="Brunel D."/>
            <person name="Catrice O."/>
            <person name="Chaidir N."/>
            <person name="Claudel C."/>
            <person name="Donnadieu C."/>
            <person name="Faraut T."/>
            <person name="Fievet G."/>
            <person name="Helmstetter N."/>
            <person name="King M."/>
            <person name="Knapp S.J."/>
            <person name="Lai Z."/>
            <person name="Le Paslier M.C."/>
            <person name="Lippi Y."/>
            <person name="Lorenzon L."/>
            <person name="Mandel J.R."/>
            <person name="Marage G."/>
            <person name="Marchand G."/>
            <person name="Marquand E."/>
            <person name="Bret-Mestries E."/>
            <person name="Morien E."/>
            <person name="Nambeesan S."/>
            <person name="Nguyen T."/>
            <person name="Pegot-Espagnet P."/>
            <person name="Pouilly N."/>
            <person name="Raftis F."/>
            <person name="Sallet E."/>
            <person name="Schiex T."/>
            <person name="Thomas J."/>
            <person name="Vandecasteele C."/>
            <person name="Vares D."/>
            <person name="Vear F."/>
            <person name="Vautrin S."/>
            <person name="Crespi M."/>
            <person name="Mangin B."/>
            <person name="Burke J.M."/>
            <person name="Salse J."/>
            <person name="Munos S."/>
            <person name="Vincourt P."/>
            <person name="Rieseberg L.H."/>
            <person name="Langlade N.B."/>
        </authorList>
    </citation>
    <scope>NUCLEOTIDE SEQUENCE [LARGE SCALE GENOMIC DNA]</scope>
    <source>
        <strain evidence="2">cv. SF193</strain>
    </source>
</reference>
<sequence length="66" mass="7795">MQSQINIIKGIKRSKFEGIKLADQLFMGWPQRERMELEEMLKDELELIMAFSCCPTLNDIWMSLCL</sequence>
<evidence type="ECO:0000313" key="1">
    <source>
        <dbReference type="EMBL" id="OTF85282.1"/>
    </source>
</evidence>
<name>A0A251RLV5_HELAN</name>
<dbReference type="Proteomes" id="UP000215914">
    <property type="component" value="Chromosome 17"/>
</dbReference>
<accession>A0A251RLV5</accession>
<dbReference type="InParanoid" id="A0A251RLV5"/>
<gene>
    <name evidence="1" type="ORF">HannXRQ_Chr17g0538261</name>
</gene>
<evidence type="ECO:0000313" key="2">
    <source>
        <dbReference type="Proteomes" id="UP000215914"/>
    </source>
</evidence>
<protein>
    <submittedName>
        <fullName evidence="1">Uncharacterized protein</fullName>
    </submittedName>
</protein>
<dbReference type="EMBL" id="CM007906">
    <property type="protein sequence ID" value="OTF85282.1"/>
    <property type="molecule type" value="Genomic_DNA"/>
</dbReference>